<dbReference type="InterPro" id="IPR003776">
    <property type="entry name" value="YcaO-like_dom"/>
</dbReference>
<dbReference type="InterPro" id="IPR003718">
    <property type="entry name" value="OsmC/Ohr_fam"/>
</dbReference>
<name>A0AA42QSQ3_ACIJO</name>
<evidence type="ECO:0000313" key="2">
    <source>
        <dbReference type="EMBL" id="MDH1438573.1"/>
    </source>
</evidence>
<dbReference type="Proteomes" id="UP001161567">
    <property type="component" value="Unassembled WGS sequence"/>
</dbReference>
<dbReference type="InterPro" id="IPR041080">
    <property type="entry name" value="YcaO_C"/>
</dbReference>
<protein>
    <submittedName>
        <fullName evidence="2">OsmC domain/YcaO domain-containing protein</fullName>
    </submittedName>
</protein>
<dbReference type="Gene3D" id="3.30.300.20">
    <property type="match status" value="1"/>
</dbReference>
<dbReference type="Pfam" id="PF18381">
    <property type="entry name" value="YcaO_C"/>
    <property type="match status" value="1"/>
</dbReference>
<dbReference type="InterPro" id="IPR036102">
    <property type="entry name" value="OsmC/Ohrsf"/>
</dbReference>
<sequence length="734" mass="82943">MEIKVNYLDNLRQEAKFDDFTVIADQPIRYKGDGSAPGPFDYFLASSALCAAYFVKVYCLARDIPTDNIRLSQNNIVDPENRYKQIFKIQVELPADISEKDRQGILRSIDRCTVKKVIQTGPEFIIEEVESIDADAQALLIPSLASETSTIITGKDLPLEETIANMSGILAGLGMKIEIASWRNIVPNVWSLHIRDAQSPMCFTNGKGSSKESALASALGEFIERLNCNFFYNDQFWGEDIANAEFVHYPDEKWFMPGPNGEMPEGVLDEYTLEIYDPEEELLGTHLYDTNSGKAERGICSLPFVRQSDAEVVYFPSNLIENLYLSNGMSAGNTLAEAQVQCLSEIFERAVKREILEGELTLPDVPQEVLAKYPSILAGIQGLEEQGFPVLVKDASLGGQYPVMCVTLMNPRTGGVFASFGAHPSFEVALERSLTELLQGRSFEGLNDLPRPTFSSNAVTEPNNFVEHFIDSSGVVSWRFFSSKSDYDFVEWDFTNQGQNSNADEADELFGILENMGKEVYMAIYQHLGATACRILVPGYSEIYLVEDLVWDNTNKALLYREDILNLHRLDDEQLEALVERLEECELDDYTEIKTLIGIEFDDNTEWGQLTLLELKLLIYLALEQFEEAKDLVEAFLQYNTNTVERGLFYQCMNVVLEVMLDDDMELEEYEANFRRMFGDERMDAVIGTVEGRIRFYGLTETSMKLEGLDRHLRLIDSYKKLHAARAKAVGLKP</sequence>
<dbReference type="AlphaFoldDB" id="A0AA42QSQ3"/>
<dbReference type="InterPro" id="IPR019938">
    <property type="entry name" value="YcaO_dom_prot"/>
</dbReference>
<proteinExistence type="predicted"/>
<dbReference type="PANTHER" id="PTHR37809">
    <property type="entry name" value="RIBOSOMAL PROTEIN S12 METHYLTHIOTRANSFERASE ACCESSORY FACTOR YCAO"/>
    <property type="match status" value="1"/>
</dbReference>
<dbReference type="NCBIfam" id="NF040716">
    <property type="entry name" value="YcaO_for_S12"/>
    <property type="match status" value="1"/>
</dbReference>
<dbReference type="RefSeq" id="WP_279735135.1">
    <property type="nucleotide sequence ID" value="NZ_JAOCEJ010000007.1"/>
</dbReference>
<reference evidence="2" key="1">
    <citation type="submission" date="2022-09" db="EMBL/GenBank/DDBJ databases">
        <title>Intensive care unit water sources are persistently colonized with multi-drug resistant bacteria and are the site of extensive horizontal gene transfer of antibiotic resistance genes.</title>
        <authorList>
            <person name="Diorio-Toth L."/>
        </authorList>
    </citation>
    <scope>NUCLEOTIDE SEQUENCE</scope>
    <source>
        <strain evidence="2">GD03725</strain>
    </source>
</reference>
<evidence type="ECO:0000313" key="3">
    <source>
        <dbReference type="Proteomes" id="UP001161567"/>
    </source>
</evidence>
<evidence type="ECO:0000259" key="1">
    <source>
        <dbReference type="PROSITE" id="PS51664"/>
    </source>
</evidence>
<comment type="caution">
    <text evidence="2">The sequence shown here is derived from an EMBL/GenBank/DDBJ whole genome shotgun (WGS) entry which is preliminary data.</text>
</comment>
<dbReference type="InterPro" id="IPR015946">
    <property type="entry name" value="KH_dom-like_a/b"/>
</dbReference>
<dbReference type="Pfam" id="PF02624">
    <property type="entry name" value="YcaO"/>
    <property type="match status" value="1"/>
</dbReference>
<feature type="domain" description="YcaO" evidence="1">
    <location>
        <begin position="206"/>
        <end position="573"/>
    </location>
</feature>
<dbReference type="SUPFAM" id="SSF82784">
    <property type="entry name" value="OsmC-like"/>
    <property type="match status" value="1"/>
</dbReference>
<accession>A0AA42QSQ3</accession>
<dbReference type="Gene3D" id="3.30.1330.230">
    <property type="match status" value="1"/>
</dbReference>
<dbReference type="EMBL" id="JAOCIL010000001">
    <property type="protein sequence ID" value="MDH1438573.1"/>
    <property type="molecule type" value="Genomic_DNA"/>
</dbReference>
<dbReference type="NCBIfam" id="TIGR03549">
    <property type="entry name" value="OsmC domain/YcaO domain-containing protein"/>
    <property type="match status" value="1"/>
</dbReference>
<dbReference type="Pfam" id="PF02566">
    <property type="entry name" value="OsmC"/>
    <property type="match status" value="1"/>
</dbReference>
<gene>
    <name evidence="2" type="ORF">N5I27_09370</name>
</gene>
<dbReference type="PROSITE" id="PS51664">
    <property type="entry name" value="YCAO"/>
    <property type="match status" value="1"/>
</dbReference>
<dbReference type="NCBIfam" id="TIGR00702">
    <property type="entry name" value="YcaO-type kinase domain"/>
    <property type="match status" value="1"/>
</dbReference>
<organism evidence="2 3">
    <name type="scientific">Acinetobacter johnsonii</name>
    <dbReference type="NCBI Taxonomy" id="40214"/>
    <lineage>
        <taxon>Bacteria</taxon>
        <taxon>Pseudomonadati</taxon>
        <taxon>Pseudomonadota</taxon>
        <taxon>Gammaproteobacteria</taxon>
        <taxon>Moraxellales</taxon>
        <taxon>Moraxellaceae</taxon>
        <taxon>Acinetobacter</taxon>
    </lineage>
</organism>
<dbReference type="PANTHER" id="PTHR37809:SF1">
    <property type="entry name" value="RIBOSOMAL PROTEIN S12 METHYLTHIOTRANSFERASE ACCESSORY FACTOR YCAO"/>
    <property type="match status" value="1"/>
</dbReference>